<reference evidence="2 3" key="1">
    <citation type="submission" date="2019-06" db="EMBL/GenBank/DDBJ databases">
        <title>Complete genome sequence of Janthinobacterium sp. SNU WT3 isolated from diseased rainbow trout.</title>
        <authorList>
            <person name="Oh W.T."/>
            <person name="Park S.C."/>
        </authorList>
    </citation>
    <scope>NUCLEOTIDE SEQUENCE [LARGE SCALE GENOMIC DNA]</scope>
    <source>
        <strain evidence="2 3">SNU WT3</strain>
    </source>
</reference>
<evidence type="ECO:0000313" key="2">
    <source>
        <dbReference type="EMBL" id="QDG70202.1"/>
    </source>
</evidence>
<dbReference type="GO" id="GO:0006508">
    <property type="term" value="P:proteolysis"/>
    <property type="evidence" value="ECO:0007669"/>
    <property type="project" value="InterPro"/>
</dbReference>
<proteinExistence type="predicted"/>
<evidence type="ECO:0000259" key="1">
    <source>
        <dbReference type="Pfam" id="PF00656"/>
    </source>
</evidence>
<organism evidence="2 3">
    <name type="scientific">Janthinobacterium tructae</name>
    <dbReference type="NCBI Taxonomy" id="2590869"/>
    <lineage>
        <taxon>Bacteria</taxon>
        <taxon>Pseudomonadati</taxon>
        <taxon>Pseudomonadota</taxon>
        <taxon>Betaproteobacteria</taxon>
        <taxon>Burkholderiales</taxon>
        <taxon>Oxalobacteraceae</taxon>
        <taxon>Janthinobacterium</taxon>
    </lineage>
</organism>
<feature type="domain" description="Peptidase C14 caspase" evidence="1">
    <location>
        <begin position="11"/>
        <end position="235"/>
    </location>
</feature>
<keyword evidence="3" id="KW-1185">Reference proteome</keyword>
<dbReference type="Proteomes" id="UP000316665">
    <property type="component" value="Chromosome"/>
</dbReference>
<dbReference type="Pfam" id="PF00656">
    <property type="entry name" value="Peptidase_C14"/>
    <property type="match status" value="1"/>
</dbReference>
<dbReference type="Gene3D" id="3.40.50.1460">
    <property type="match status" value="1"/>
</dbReference>
<gene>
    <name evidence="2" type="ORF">FJQ89_07075</name>
</gene>
<accession>A0A4Y6RB30</accession>
<dbReference type="KEGG" id="jas:FJQ89_07075"/>
<dbReference type="OrthoDB" id="639945at2"/>
<name>A0A4Y6RB30_9BURK</name>
<evidence type="ECO:0000313" key="3">
    <source>
        <dbReference type="Proteomes" id="UP000316665"/>
    </source>
</evidence>
<protein>
    <submittedName>
        <fullName evidence="2">Caspase family protein</fullName>
    </submittedName>
</protein>
<dbReference type="GO" id="GO:0004197">
    <property type="term" value="F:cysteine-type endopeptidase activity"/>
    <property type="evidence" value="ECO:0007669"/>
    <property type="project" value="InterPro"/>
</dbReference>
<sequence>MTIKTIGGIMKRRALLIGNTGGLDGIGVDIKHTARFLMSSRGGQWYSSEITTLMDPSKKLATETIARIRAEKPDYTFFLFTGHGSHYGQTELCVNDKETILESDLNGMGDRQLSIFDCCRVERPLVKATNESYRSIAMDSMDATRDRYGMRIMQAAKYHAKLYACSVNEFSYDTPDGAMYLSNLLRAAASFPVGYSTVSVEEAHATAREKTIAAAARDGKKQTPAASQAKLPRDMQLILSIK</sequence>
<dbReference type="AlphaFoldDB" id="A0A4Y6RB30"/>
<dbReference type="EMBL" id="CP041185">
    <property type="protein sequence ID" value="QDG70202.1"/>
    <property type="molecule type" value="Genomic_DNA"/>
</dbReference>
<dbReference type="InterPro" id="IPR011600">
    <property type="entry name" value="Pept_C14_caspase"/>
</dbReference>